<dbReference type="Gene3D" id="3.40.50.300">
    <property type="entry name" value="P-loop containing nucleotide triphosphate hydrolases"/>
    <property type="match status" value="2"/>
</dbReference>
<sequence>MKYINSKLHSHPDRLLEKHTSQVIELANKYYSEISINDKILKDILTIITFSHDIGKSTQFFQDYILGDKELKNKLETKHAHLGGIAGLFLTDRYLKSKNIDNPFLLSLSYILPKRHHSNLKDFLNDLVIEEEDIKILQTQINSIDKEKFKNFLQNVETCDKNLINFSFEEIDFQQIKQTLRKIRRFIRKLKDEKSIDYYINTVFMFSLILDADKSDVGIKTDKNILFKDIQIKPEIVDNFVKNLSFEETEIINLRKKAYKEVAEKEIDINQKIYTLTLPTGLGKTLISFKTALKIAEKLKKEKGINLKIIYCLPFLSIIEQNFSVFENVLKENDINLDSSILLKHHHLTGFSYKSKVDEFDYNTSRLLIEGWNSKIITTTFLQFFYSLIGNKNKMLRKFHRLANSVAILDEIQSIPHKYWLLIKEVLCRMAEKFNFYIIFSTATQPMIFEKKKYIELASKDYFEHIDRYDVFINKTQQTIELFYSNLNIEDNKTYLFIMNTVSSAKMLFEFLKKDFKDEIIFLSTHIIPKERLKRIKELKNHNKRIAVSTQLVEAGVDIDFDIVYRDFAPFDSLNQSAGRCNREGKKEKGKFYIVKLFDDKNNRSYSSYIYDSVLINATDEILEKEIYSEKEFIGLVNKYFEKIKQIKSDKVSLDMLEMLYTLKFSAEKEKDKIKSIEDFVLIKEDYYKEDVFIEIDNEAKKVWEEYTKIWQLQDLFERKKAFDSIKSDFYKFVVSVPIKDNPPPIENNFYFVPYENIHEYYDLETGFKVKGGLFFSF</sequence>
<dbReference type="KEGG" id="ddf:DEFDS_0547"/>
<evidence type="ECO:0000256" key="8">
    <source>
        <dbReference type="ARBA" id="ARBA00022840"/>
    </source>
</evidence>
<organism evidence="11 12">
    <name type="scientific">Deferribacter desulfuricans (strain DSM 14783 / JCM 11476 / NBRC 101012 / SSM1)</name>
    <dbReference type="NCBI Taxonomy" id="639282"/>
    <lineage>
        <taxon>Bacteria</taxon>
        <taxon>Pseudomonadati</taxon>
        <taxon>Deferribacterota</taxon>
        <taxon>Deferribacteres</taxon>
        <taxon>Deferribacterales</taxon>
        <taxon>Deferribacteraceae</taxon>
        <taxon>Deferribacter</taxon>
    </lineage>
</organism>
<dbReference type="Proteomes" id="UP000001520">
    <property type="component" value="Chromosome"/>
</dbReference>
<keyword evidence="7" id="KW-0347">Helicase</keyword>
<dbReference type="eggNOG" id="COG1203">
    <property type="taxonomic scope" value="Bacteria"/>
</dbReference>
<keyword evidence="6" id="KW-0378">Hydrolase</keyword>
<keyword evidence="5" id="KW-0547">Nucleotide-binding</keyword>
<evidence type="ECO:0000256" key="3">
    <source>
        <dbReference type="ARBA" id="ARBA00022722"/>
    </source>
</evidence>
<feature type="domain" description="HD Cas3-type" evidence="10">
    <location>
        <begin position="9"/>
        <end position="215"/>
    </location>
</feature>
<evidence type="ECO:0000313" key="11">
    <source>
        <dbReference type="EMBL" id="BAI80031.1"/>
    </source>
</evidence>
<dbReference type="EMBL" id="AP011529">
    <property type="protein sequence ID" value="BAI80031.1"/>
    <property type="molecule type" value="Genomic_DNA"/>
</dbReference>
<dbReference type="InterPro" id="IPR006474">
    <property type="entry name" value="Helicase_Cas3_CRISPR-ass_core"/>
</dbReference>
<dbReference type="GO" id="GO:0043138">
    <property type="term" value="F:3'-5' DNA helicase activity"/>
    <property type="evidence" value="ECO:0007669"/>
    <property type="project" value="TreeGrafter"/>
</dbReference>
<dbReference type="InterPro" id="IPR011545">
    <property type="entry name" value="DEAD/DEAH_box_helicase_dom"/>
</dbReference>
<dbReference type="SMART" id="SM00490">
    <property type="entry name" value="HELICc"/>
    <property type="match status" value="1"/>
</dbReference>
<dbReference type="GO" id="GO:0051607">
    <property type="term" value="P:defense response to virus"/>
    <property type="evidence" value="ECO:0007669"/>
    <property type="project" value="UniProtKB-KW"/>
</dbReference>
<comment type="similarity">
    <text evidence="1">In the N-terminal section; belongs to the CRISPR-associated nuclease Cas3-HD family.</text>
</comment>
<gene>
    <name evidence="11" type="ordered locus">DEFDS_0547</name>
</gene>
<keyword evidence="12" id="KW-1185">Reference proteome</keyword>
<evidence type="ECO:0000256" key="7">
    <source>
        <dbReference type="ARBA" id="ARBA00022806"/>
    </source>
</evidence>
<dbReference type="SUPFAM" id="SSF52540">
    <property type="entry name" value="P-loop containing nucleoside triphosphate hydrolases"/>
    <property type="match status" value="1"/>
</dbReference>
<evidence type="ECO:0000256" key="4">
    <source>
        <dbReference type="ARBA" id="ARBA00022723"/>
    </source>
</evidence>
<dbReference type="RefSeq" id="WP_013007279.1">
    <property type="nucleotide sequence ID" value="NC_013939.1"/>
</dbReference>
<dbReference type="Pfam" id="PF00270">
    <property type="entry name" value="DEAD"/>
    <property type="match status" value="1"/>
</dbReference>
<dbReference type="CDD" id="cd17930">
    <property type="entry name" value="DEXHc_cas3"/>
    <property type="match status" value="1"/>
</dbReference>
<dbReference type="GO" id="GO:0006289">
    <property type="term" value="P:nucleotide-excision repair"/>
    <property type="evidence" value="ECO:0007669"/>
    <property type="project" value="TreeGrafter"/>
</dbReference>
<dbReference type="GO" id="GO:0003676">
    <property type="term" value="F:nucleic acid binding"/>
    <property type="evidence" value="ECO:0007669"/>
    <property type="project" value="InterPro"/>
</dbReference>
<keyword evidence="9" id="KW-0051">Antiviral defense</keyword>
<dbReference type="InterPro" id="IPR006483">
    <property type="entry name" value="CRISPR-assoc_Cas3_HD"/>
</dbReference>
<protein>
    <submittedName>
        <fullName evidence="11">CRISPR-associated protein Cas3</fullName>
    </submittedName>
</protein>
<dbReference type="GO" id="GO:0016787">
    <property type="term" value="F:hydrolase activity"/>
    <property type="evidence" value="ECO:0007669"/>
    <property type="project" value="UniProtKB-KW"/>
</dbReference>
<dbReference type="Pfam" id="PF22590">
    <property type="entry name" value="Cas3-like_C_2"/>
    <property type="match status" value="1"/>
</dbReference>
<reference evidence="11 12" key="1">
    <citation type="journal article" date="2010" name="DNA Res.">
        <title>Bacterial lifestyle in a deep-sea hydrothermal vent chimney revealed by the genome sequence of the thermophilic bacterium Deferribacter desulfuricans SSM1.</title>
        <authorList>
            <person name="Takaki Y."/>
            <person name="Shimamura S."/>
            <person name="Nakagawa S."/>
            <person name="Fukuhara Y."/>
            <person name="Horikawa H."/>
            <person name="Ankai A."/>
            <person name="Harada T."/>
            <person name="Hosoyama A."/>
            <person name="Oguchi A."/>
            <person name="Fukui S."/>
            <person name="Fujita N."/>
            <person name="Takami H."/>
            <person name="Takai K."/>
        </authorList>
    </citation>
    <scope>NUCLEOTIDE SEQUENCE [LARGE SCALE GENOMIC DNA]</scope>
    <source>
        <strain evidence="12">DSM 14783 / JCM 11476 / NBRC 101012 / SSM1</strain>
    </source>
</reference>
<dbReference type="HOGENOM" id="CLU_010123_1_1_0"/>
<evidence type="ECO:0000259" key="10">
    <source>
        <dbReference type="PROSITE" id="PS51643"/>
    </source>
</evidence>
<dbReference type="NCBIfam" id="TIGR01596">
    <property type="entry name" value="cas3_HD"/>
    <property type="match status" value="1"/>
</dbReference>
<dbReference type="GO" id="GO:0036297">
    <property type="term" value="P:interstrand cross-link repair"/>
    <property type="evidence" value="ECO:0007669"/>
    <property type="project" value="TreeGrafter"/>
</dbReference>
<evidence type="ECO:0000256" key="9">
    <source>
        <dbReference type="ARBA" id="ARBA00023118"/>
    </source>
</evidence>
<dbReference type="OrthoDB" id="9810236at2"/>
<dbReference type="GO" id="GO:0046872">
    <property type="term" value="F:metal ion binding"/>
    <property type="evidence" value="ECO:0007669"/>
    <property type="project" value="UniProtKB-KW"/>
</dbReference>
<dbReference type="InterPro" id="IPR014001">
    <property type="entry name" value="Helicase_ATP-bd"/>
</dbReference>
<dbReference type="Gene3D" id="1.10.3210.30">
    <property type="match status" value="1"/>
</dbReference>
<dbReference type="PANTHER" id="PTHR47957">
    <property type="entry name" value="ATP-DEPENDENT HELICASE HRQ1"/>
    <property type="match status" value="1"/>
</dbReference>
<evidence type="ECO:0000256" key="2">
    <source>
        <dbReference type="ARBA" id="ARBA00009046"/>
    </source>
</evidence>
<dbReference type="InterPro" id="IPR027417">
    <property type="entry name" value="P-loop_NTPase"/>
</dbReference>
<dbReference type="InterPro" id="IPR001650">
    <property type="entry name" value="Helicase_C-like"/>
</dbReference>
<keyword evidence="3" id="KW-0540">Nuclease</keyword>
<dbReference type="CDD" id="cd09641">
    <property type="entry name" value="Cas3''_I"/>
    <property type="match status" value="1"/>
</dbReference>
<keyword evidence="4" id="KW-0479">Metal-binding</keyword>
<evidence type="ECO:0000256" key="6">
    <source>
        <dbReference type="ARBA" id="ARBA00022801"/>
    </source>
</evidence>
<dbReference type="GO" id="GO:0004518">
    <property type="term" value="F:nuclease activity"/>
    <property type="evidence" value="ECO:0007669"/>
    <property type="project" value="UniProtKB-KW"/>
</dbReference>
<proteinExistence type="inferred from homology"/>
<dbReference type="GO" id="GO:0005524">
    <property type="term" value="F:ATP binding"/>
    <property type="evidence" value="ECO:0007669"/>
    <property type="project" value="UniProtKB-KW"/>
</dbReference>
<dbReference type="STRING" id="639282.DEFDS_0547"/>
<comment type="similarity">
    <text evidence="2">In the central section; belongs to the CRISPR-associated helicase Cas3 family.</text>
</comment>
<dbReference type="AlphaFoldDB" id="D3PBQ8"/>
<dbReference type="PROSITE" id="PS51643">
    <property type="entry name" value="HD_CAS3"/>
    <property type="match status" value="1"/>
</dbReference>
<name>D3PBQ8_DEFDS</name>
<evidence type="ECO:0000256" key="1">
    <source>
        <dbReference type="ARBA" id="ARBA00006847"/>
    </source>
</evidence>
<evidence type="ECO:0000313" key="12">
    <source>
        <dbReference type="Proteomes" id="UP000001520"/>
    </source>
</evidence>
<dbReference type="PANTHER" id="PTHR47957:SF3">
    <property type="entry name" value="ATP-DEPENDENT HELICASE HRQ1"/>
    <property type="match status" value="1"/>
</dbReference>
<dbReference type="InterPro" id="IPR054712">
    <property type="entry name" value="Cas3-like_dom"/>
</dbReference>
<accession>D3PBQ8</accession>
<keyword evidence="8" id="KW-0067">ATP-binding</keyword>
<dbReference type="NCBIfam" id="TIGR01587">
    <property type="entry name" value="cas3_core"/>
    <property type="match status" value="1"/>
</dbReference>
<evidence type="ECO:0000256" key="5">
    <source>
        <dbReference type="ARBA" id="ARBA00022741"/>
    </source>
</evidence>
<dbReference type="SMART" id="SM00487">
    <property type="entry name" value="DEXDc"/>
    <property type="match status" value="1"/>
</dbReference>
<dbReference type="InterPro" id="IPR038257">
    <property type="entry name" value="CRISPR-assoc_Cas3_HD_sf"/>
</dbReference>